<dbReference type="Proteomes" id="UP000294820">
    <property type="component" value="Chromosome 1"/>
</dbReference>
<keyword evidence="1" id="KW-1133">Transmembrane helix</keyword>
<evidence type="ECO:0000313" key="3">
    <source>
        <dbReference type="Proteomes" id="UP000294820"/>
    </source>
</evidence>
<accession>A0A375A985</accession>
<feature type="transmembrane region" description="Helical" evidence="1">
    <location>
        <begin position="6"/>
        <end position="28"/>
    </location>
</feature>
<gene>
    <name evidence="2" type="ORF">DAQ1742_01712</name>
</gene>
<evidence type="ECO:0000313" key="2">
    <source>
        <dbReference type="EMBL" id="SLM62654.1"/>
    </source>
</evidence>
<protein>
    <submittedName>
        <fullName evidence="2">Uncharacterized protein</fullName>
    </submittedName>
</protein>
<dbReference type="AlphaFoldDB" id="A0A375A985"/>
<keyword evidence="1" id="KW-0812">Transmembrane</keyword>
<keyword evidence="3" id="KW-1185">Reference proteome</keyword>
<keyword evidence="1" id="KW-0472">Membrane</keyword>
<name>A0A375A985_9GAMM</name>
<dbReference type="KEGG" id="daq:DAQ1742_01712"/>
<dbReference type="EMBL" id="LT615367">
    <property type="protein sequence ID" value="SLM62654.1"/>
    <property type="molecule type" value="Genomic_DNA"/>
</dbReference>
<evidence type="ECO:0000256" key="1">
    <source>
        <dbReference type="SAM" id="Phobius"/>
    </source>
</evidence>
<organism evidence="2 3">
    <name type="scientific">Dickeya aquatica</name>
    <dbReference type="NCBI Taxonomy" id="1401087"/>
    <lineage>
        <taxon>Bacteria</taxon>
        <taxon>Pseudomonadati</taxon>
        <taxon>Pseudomonadota</taxon>
        <taxon>Gammaproteobacteria</taxon>
        <taxon>Enterobacterales</taxon>
        <taxon>Pectobacteriaceae</taxon>
        <taxon>Dickeya</taxon>
    </lineage>
</organism>
<reference evidence="2 3" key="1">
    <citation type="submission" date="2016-09" db="EMBL/GenBank/DDBJ databases">
        <authorList>
            <person name="Reverchon S."/>
            <person name="Nasser W."/>
            <person name="Leonard S."/>
            <person name="Brochier C."/>
            <person name="Duprey A."/>
        </authorList>
    </citation>
    <scope>NUCLEOTIDE SEQUENCE [LARGE SCALE GENOMIC DNA]</scope>
    <source>
        <strain evidence="2 3">174/2</strain>
    </source>
</reference>
<sequence>MRDLFIDAFLLGMTVGFVAGLLVADWMYRYDIQLLMTL</sequence>
<proteinExistence type="predicted"/>